<accession>A0A1Y0CAC5</accession>
<keyword evidence="2" id="KW-1185">Reference proteome</keyword>
<dbReference type="EMBL" id="CP020809">
    <property type="protein sequence ID" value="ART72189.1"/>
    <property type="molecule type" value="Genomic_DNA"/>
</dbReference>
<dbReference type="RefSeq" id="WP_087079513.1">
    <property type="nucleotide sequence ID" value="NZ_CP020809.1"/>
</dbReference>
<reference evidence="1 2" key="1">
    <citation type="submission" date="2017-04" db="EMBL/GenBank/DDBJ databases">
        <title>Whole Genome Sequence of 1,4-Dioxane Degrading Bacterium Mycobacterium dioxanotrophicus PH-06.</title>
        <authorList>
            <person name="He Y."/>
        </authorList>
    </citation>
    <scope>NUCLEOTIDE SEQUENCE [LARGE SCALE GENOMIC DNA]</scope>
    <source>
        <strain evidence="1 2">PH-06</strain>
    </source>
</reference>
<dbReference type="GO" id="GO:0006508">
    <property type="term" value="P:proteolysis"/>
    <property type="evidence" value="ECO:0007669"/>
    <property type="project" value="InterPro"/>
</dbReference>
<dbReference type="KEGG" id="mdx:BTO20_29800"/>
<evidence type="ECO:0000313" key="1">
    <source>
        <dbReference type="EMBL" id="ART72189.1"/>
    </source>
</evidence>
<dbReference type="Gene3D" id="3.20.20.140">
    <property type="entry name" value="Metal-dependent hydrolases"/>
    <property type="match status" value="1"/>
</dbReference>
<dbReference type="GO" id="GO:0070573">
    <property type="term" value="F:metallodipeptidase activity"/>
    <property type="evidence" value="ECO:0007669"/>
    <property type="project" value="InterPro"/>
</dbReference>
<sequence length="361" mass="38760">MLIDGHNDLAWALRQEYDADLDAVDLTGVVPNLHTDLKRLDAGGVTGQFWSVYVSPELFVGPAAVTATLEQIDLVRRLVARYPDRLVLATSADEVEASGGRIASLLGMEGGHCIDGSLAVLRMMHALGVRYLTLTHNKNVPWADSATDDPVLHGLSEFGEDVVREMNRLGMLVDLSHVSADVMRQVLRVTAAPAIFSHSSARAICDHVRNVPDDVLTALAENGGVCMVTFLPAFVSPAVARWHAEAKAEARRRGIKKGTPEYDALMTGLEQQSPPPVATLAQVVAHIEHVRETAGIDHVGIGGDYMGGEAMPEGLEDVSGYPRLFAALADRGWSRSDLAKLAGGNVLRVLRASEDVAELTP</sequence>
<dbReference type="PROSITE" id="PS51365">
    <property type="entry name" value="RENAL_DIPEPTIDASE_2"/>
    <property type="match status" value="1"/>
</dbReference>
<proteinExistence type="predicted"/>
<dbReference type="PANTHER" id="PTHR10443:SF12">
    <property type="entry name" value="DIPEPTIDASE"/>
    <property type="match status" value="1"/>
</dbReference>
<dbReference type="Proteomes" id="UP000195331">
    <property type="component" value="Chromosome"/>
</dbReference>
<evidence type="ECO:0000313" key="2">
    <source>
        <dbReference type="Proteomes" id="UP000195331"/>
    </source>
</evidence>
<name>A0A1Y0CAC5_9MYCO</name>
<dbReference type="AlphaFoldDB" id="A0A1Y0CAC5"/>
<dbReference type="InterPro" id="IPR032466">
    <property type="entry name" value="Metal_Hydrolase"/>
</dbReference>
<dbReference type="PANTHER" id="PTHR10443">
    <property type="entry name" value="MICROSOMAL DIPEPTIDASE"/>
    <property type="match status" value="1"/>
</dbReference>
<protein>
    <submittedName>
        <fullName evidence="1">Membrane dipeptidase</fullName>
    </submittedName>
</protein>
<dbReference type="CDD" id="cd01301">
    <property type="entry name" value="rDP_like"/>
    <property type="match status" value="1"/>
</dbReference>
<organism evidence="1 2">
    <name type="scientific">Mycobacterium dioxanotrophicus</name>
    <dbReference type="NCBI Taxonomy" id="482462"/>
    <lineage>
        <taxon>Bacteria</taxon>
        <taxon>Bacillati</taxon>
        <taxon>Actinomycetota</taxon>
        <taxon>Actinomycetes</taxon>
        <taxon>Mycobacteriales</taxon>
        <taxon>Mycobacteriaceae</taxon>
        <taxon>Mycobacterium</taxon>
    </lineage>
</organism>
<dbReference type="InterPro" id="IPR008257">
    <property type="entry name" value="Pept_M19"/>
</dbReference>
<dbReference type="SUPFAM" id="SSF51556">
    <property type="entry name" value="Metallo-dependent hydrolases"/>
    <property type="match status" value="1"/>
</dbReference>
<dbReference type="OrthoDB" id="9804920at2"/>
<dbReference type="Pfam" id="PF01244">
    <property type="entry name" value="Peptidase_M19"/>
    <property type="match status" value="1"/>
</dbReference>
<gene>
    <name evidence="1" type="ORF">BTO20_29800</name>
</gene>